<evidence type="ECO:0000313" key="6">
    <source>
        <dbReference type="EMBL" id="OYQ33343.1"/>
    </source>
</evidence>
<dbReference type="EMBL" id="NOXU01000030">
    <property type="protein sequence ID" value="OYQ33343.1"/>
    <property type="molecule type" value="Genomic_DNA"/>
</dbReference>
<gene>
    <name evidence="6" type="ORF">CHU95_12985</name>
</gene>
<dbReference type="SUPFAM" id="SSF51412">
    <property type="entry name" value="Inosine monophosphate dehydrogenase (IMPDH)"/>
    <property type="match status" value="1"/>
</dbReference>
<keyword evidence="4" id="KW-0560">Oxidoreductase</keyword>
<evidence type="ECO:0000256" key="2">
    <source>
        <dbReference type="ARBA" id="ARBA00022630"/>
    </source>
</evidence>
<dbReference type="CDD" id="cd04730">
    <property type="entry name" value="NPD_like"/>
    <property type="match status" value="1"/>
</dbReference>
<comment type="caution">
    <text evidence="6">The sequence shown here is derived from an EMBL/GenBank/DDBJ whole genome shotgun (WGS) entry which is preliminary data.</text>
</comment>
<dbReference type="GO" id="GO:0018580">
    <property type="term" value="F:nitronate monooxygenase activity"/>
    <property type="evidence" value="ECO:0007669"/>
    <property type="project" value="InterPro"/>
</dbReference>
<dbReference type="Gene3D" id="3.20.20.70">
    <property type="entry name" value="Aldolase class I"/>
    <property type="match status" value="1"/>
</dbReference>
<dbReference type="PANTHER" id="PTHR42747:SF4">
    <property type="entry name" value="BLR1330 PROTEIN"/>
    <property type="match status" value="1"/>
</dbReference>
<evidence type="ECO:0000313" key="7">
    <source>
        <dbReference type="Proteomes" id="UP000216998"/>
    </source>
</evidence>
<accession>A0A255YVV1</accession>
<dbReference type="RefSeq" id="WP_094456785.1">
    <property type="nucleotide sequence ID" value="NZ_NOXU01000030.1"/>
</dbReference>
<evidence type="ECO:0000256" key="4">
    <source>
        <dbReference type="ARBA" id="ARBA00023002"/>
    </source>
</evidence>
<keyword evidence="2" id="KW-0285">Flavoprotein</keyword>
<keyword evidence="7" id="KW-1185">Reference proteome</keyword>
<keyword evidence="3" id="KW-0288">FMN</keyword>
<evidence type="ECO:0000256" key="5">
    <source>
        <dbReference type="ARBA" id="ARBA00023033"/>
    </source>
</evidence>
<evidence type="ECO:0000256" key="3">
    <source>
        <dbReference type="ARBA" id="ARBA00022643"/>
    </source>
</evidence>
<evidence type="ECO:0000256" key="1">
    <source>
        <dbReference type="ARBA" id="ARBA00009881"/>
    </source>
</evidence>
<keyword evidence="5 6" id="KW-0503">Monooxygenase</keyword>
<dbReference type="FunFam" id="3.20.20.70:FF:000210">
    <property type="entry name" value="2-nitropropane dioxygenase"/>
    <property type="match status" value="1"/>
</dbReference>
<dbReference type="Pfam" id="PF03060">
    <property type="entry name" value="NMO"/>
    <property type="match status" value="1"/>
</dbReference>
<dbReference type="AlphaFoldDB" id="A0A255YVV1"/>
<dbReference type="PANTHER" id="PTHR42747">
    <property type="entry name" value="NITRONATE MONOOXYGENASE-RELATED"/>
    <property type="match status" value="1"/>
</dbReference>
<dbReference type="InterPro" id="IPR013785">
    <property type="entry name" value="Aldolase_TIM"/>
</dbReference>
<proteinExistence type="inferred from homology"/>
<organism evidence="6 7">
    <name type="scientific">Niveispirillum lacus</name>
    <dbReference type="NCBI Taxonomy" id="1981099"/>
    <lineage>
        <taxon>Bacteria</taxon>
        <taxon>Pseudomonadati</taxon>
        <taxon>Pseudomonadota</taxon>
        <taxon>Alphaproteobacteria</taxon>
        <taxon>Rhodospirillales</taxon>
        <taxon>Azospirillaceae</taxon>
        <taxon>Niveispirillum</taxon>
    </lineage>
</organism>
<dbReference type="Proteomes" id="UP000216998">
    <property type="component" value="Unassembled WGS sequence"/>
</dbReference>
<comment type="similarity">
    <text evidence="1">Belongs to the nitronate monooxygenase family. NMO class I subfamily.</text>
</comment>
<sequence length="321" mass="33776">MPMPSQFKGKLSLPVIASPMFIVSYPELVLAECKAGIIGTFPSLNARQAETLDEWLTKISGELADYAAANPDKPVAPFGVNLIVHRSNTRLQTDVELMVKHKVPLIITSVGAPVGIVEAVHSYGGLVFHDVTNIRHAKKAIEVGVDGLILVAAGAGGHAGTMSPFALLSEVREFFDGPVVLAGAMSSGAQVRAAEVLGADFAYIGTRFIATAEGNAPDAYKQMIIDHTGADIVYTPMFSGIPGNYLAPSVAANGIDVNAISGGTADPNLSIEDWSKKKAWKDIWSAGQGIGTIHDAPPVAELVARMKEEYRAAAAVPADYL</sequence>
<dbReference type="OrthoDB" id="9778912at2"/>
<name>A0A255YVV1_9PROT</name>
<dbReference type="InterPro" id="IPR004136">
    <property type="entry name" value="NMO"/>
</dbReference>
<reference evidence="6 7" key="1">
    <citation type="submission" date="2017-07" db="EMBL/GenBank/DDBJ databases">
        <title>Niveispirillum cyanobacteriorum sp. nov., isolated from cyanobacterial aggregates in a eutrophic lake.</title>
        <authorList>
            <person name="Cai H."/>
        </authorList>
    </citation>
    <scope>NUCLEOTIDE SEQUENCE [LARGE SCALE GENOMIC DNA]</scope>
    <source>
        <strain evidence="7">TH1-14</strain>
    </source>
</reference>
<protein>
    <submittedName>
        <fullName evidence="6">Nitronate monooxygenase</fullName>
    </submittedName>
</protein>